<sequence>MRVLILGYRNYELNIFKHSQPEVNVLKRFLKHKIVQYLEQGAEWFILQNLPGIDMYAGEVLLELQKESEYDFKYIVLKPFIEYDDRFKDEDNLILRKIEEGSAFSSYIFNRKYEGPSMFRAINKFLVQNSTQALLLYDDAQESNLKYIYNVLLEYSSKHPYNIERIQFDEINDFINSDF</sequence>
<reference evidence="1 2" key="1">
    <citation type="submission" date="2020-07" db="EMBL/GenBank/DDBJ databases">
        <authorList>
            <person name="Criscuolo A."/>
        </authorList>
    </citation>
    <scope>NUCLEOTIDE SEQUENCE [LARGE SCALE GENOMIC DNA]</scope>
    <source>
        <strain evidence="1">CIP107946</strain>
    </source>
</reference>
<name>A0A6V7RDB6_9BACL</name>
<evidence type="ECO:0000313" key="1">
    <source>
        <dbReference type="EMBL" id="CAD2075555.1"/>
    </source>
</evidence>
<dbReference type="EMBL" id="CAJEWB010000010">
    <property type="protein sequence ID" value="CAD2075555.1"/>
    <property type="molecule type" value="Genomic_DNA"/>
</dbReference>
<gene>
    <name evidence="1" type="ORF">JEOPIN946_01050</name>
</gene>
<dbReference type="RefSeq" id="WP_186077497.1">
    <property type="nucleotide sequence ID" value="NZ_CAJEWB010000010.1"/>
</dbReference>
<dbReference type="AlphaFoldDB" id="A0A6V7RDB6"/>
<dbReference type="InterPro" id="IPR010697">
    <property type="entry name" value="YspA"/>
</dbReference>
<evidence type="ECO:0000313" key="2">
    <source>
        <dbReference type="Proteomes" id="UP000588186"/>
    </source>
</evidence>
<organism evidence="1 2">
    <name type="scientific">Phocicoccus pinnipedialis</name>
    <dbReference type="NCBI Taxonomy" id="110845"/>
    <lineage>
        <taxon>Bacteria</taxon>
        <taxon>Bacillati</taxon>
        <taxon>Bacillota</taxon>
        <taxon>Bacilli</taxon>
        <taxon>Bacillales</taxon>
        <taxon>Salinicoccaceae</taxon>
        <taxon>Phocicoccus</taxon>
    </lineage>
</organism>
<dbReference type="SUPFAM" id="SSF102405">
    <property type="entry name" value="MCP/YpsA-like"/>
    <property type="match status" value="1"/>
</dbReference>
<dbReference type="PANTHER" id="PTHR38440:SF1">
    <property type="entry name" value="UPF0398 PROTEIN SPR0331"/>
    <property type="match status" value="1"/>
</dbReference>
<accession>A0A6V7RDB6</accession>
<comment type="caution">
    <text evidence="1">The sequence shown here is derived from an EMBL/GenBank/DDBJ whole genome shotgun (WGS) entry which is preliminary data.</text>
</comment>
<keyword evidence="2" id="KW-1185">Reference proteome</keyword>
<dbReference type="Proteomes" id="UP000588186">
    <property type="component" value="Unassembled WGS sequence"/>
</dbReference>
<protein>
    <submittedName>
        <fullName evidence="1">Uncharacterized protein</fullName>
    </submittedName>
</protein>
<proteinExistence type="predicted"/>
<dbReference type="PANTHER" id="PTHR38440">
    <property type="entry name" value="UPF0398 PROTEIN YPSA"/>
    <property type="match status" value="1"/>
</dbReference>
<dbReference type="Pfam" id="PF06908">
    <property type="entry name" value="YpsA"/>
    <property type="match status" value="1"/>
</dbReference>
<dbReference type="Gene3D" id="3.40.50.450">
    <property type="match status" value="1"/>
</dbReference>